<feature type="region of interest" description="Disordered" evidence="1">
    <location>
        <begin position="19"/>
        <end position="60"/>
    </location>
</feature>
<organism evidence="3 4">
    <name type="scientific">Clathrospora elynae</name>
    <dbReference type="NCBI Taxonomy" id="706981"/>
    <lineage>
        <taxon>Eukaryota</taxon>
        <taxon>Fungi</taxon>
        <taxon>Dikarya</taxon>
        <taxon>Ascomycota</taxon>
        <taxon>Pezizomycotina</taxon>
        <taxon>Dothideomycetes</taxon>
        <taxon>Pleosporomycetidae</taxon>
        <taxon>Pleosporales</taxon>
        <taxon>Diademaceae</taxon>
        <taxon>Clathrospora</taxon>
    </lineage>
</organism>
<dbReference type="Pfam" id="PF00249">
    <property type="entry name" value="Myb_DNA-binding"/>
    <property type="match status" value="1"/>
</dbReference>
<dbReference type="InterPro" id="IPR009057">
    <property type="entry name" value="Homeodomain-like_sf"/>
</dbReference>
<dbReference type="CDD" id="cd00167">
    <property type="entry name" value="SANT"/>
    <property type="match status" value="1"/>
</dbReference>
<dbReference type="Gene3D" id="1.10.10.60">
    <property type="entry name" value="Homeodomain-like"/>
    <property type="match status" value="1"/>
</dbReference>
<dbReference type="Proteomes" id="UP000800038">
    <property type="component" value="Unassembled WGS sequence"/>
</dbReference>
<reference evidence="3" key="1">
    <citation type="journal article" date="2020" name="Stud. Mycol.">
        <title>101 Dothideomycetes genomes: a test case for predicting lifestyles and emergence of pathogens.</title>
        <authorList>
            <person name="Haridas S."/>
            <person name="Albert R."/>
            <person name="Binder M."/>
            <person name="Bloem J."/>
            <person name="Labutti K."/>
            <person name="Salamov A."/>
            <person name="Andreopoulos B."/>
            <person name="Baker S."/>
            <person name="Barry K."/>
            <person name="Bills G."/>
            <person name="Bluhm B."/>
            <person name="Cannon C."/>
            <person name="Castanera R."/>
            <person name="Culley D."/>
            <person name="Daum C."/>
            <person name="Ezra D."/>
            <person name="Gonzalez J."/>
            <person name="Henrissat B."/>
            <person name="Kuo A."/>
            <person name="Liang C."/>
            <person name="Lipzen A."/>
            <person name="Lutzoni F."/>
            <person name="Magnuson J."/>
            <person name="Mondo S."/>
            <person name="Nolan M."/>
            <person name="Ohm R."/>
            <person name="Pangilinan J."/>
            <person name="Park H.-J."/>
            <person name="Ramirez L."/>
            <person name="Alfaro M."/>
            <person name="Sun H."/>
            <person name="Tritt A."/>
            <person name="Yoshinaga Y."/>
            <person name="Zwiers L.-H."/>
            <person name="Turgeon B."/>
            <person name="Goodwin S."/>
            <person name="Spatafora J."/>
            <person name="Crous P."/>
            <person name="Grigoriev I."/>
        </authorList>
    </citation>
    <scope>NUCLEOTIDE SEQUENCE</scope>
    <source>
        <strain evidence="3">CBS 161.51</strain>
    </source>
</reference>
<keyword evidence="4" id="KW-1185">Reference proteome</keyword>
<dbReference type="PROSITE" id="PS50090">
    <property type="entry name" value="MYB_LIKE"/>
    <property type="match status" value="1"/>
</dbReference>
<feature type="domain" description="Myb-like" evidence="2">
    <location>
        <begin position="80"/>
        <end position="123"/>
    </location>
</feature>
<proteinExistence type="predicted"/>
<accession>A0A6A5SA57</accession>
<gene>
    <name evidence="3" type="ORF">EJ02DRAFT_76817</name>
</gene>
<dbReference type="OrthoDB" id="3562657at2759"/>
<evidence type="ECO:0000256" key="1">
    <source>
        <dbReference type="SAM" id="MobiDB-lite"/>
    </source>
</evidence>
<name>A0A6A5SA57_9PLEO</name>
<feature type="compositionally biased region" description="Basic and acidic residues" evidence="1">
    <location>
        <begin position="19"/>
        <end position="58"/>
    </location>
</feature>
<dbReference type="InterPro" id="IPR001005">
    <property type="entry name" value="SANT/Myb"/>
</dbReference>
<protein>
    <recommendedName>
        <fullName evidence="2">Myb-like domain-containing protein</fullName>
    </recommendedName>
</protein>
<evidence type="ECO:0000259" key="2">
    <source>
        <dbReference type="PROSITE" id="PS50090"/>
    </source>
</evidence>
<dbReference type="AlphaFoldDB" id="A0A6A5SA57"/>
<dbReference type="SUPFAM" id="SSF46689">
    <property type="entry name" value="Homeodomain-like"/>
    <property type="match status" value="1"/>
</dbReference>
<dbReference type="EMBL" id="ML976175">
    <property type="protein sequence ID" value="KAF1936689.1"/>
    <property type="molecule type" value="Genomic_DNA"/>
</dbReference>
<evidence type="ECO:0000313" key="3">
    <source>
        <dbReference type="EMBL" id="KAF1936689.1"/>
    </source>
</evidence>
<sequence>MSCQITNLTLCAIPNNETEHKNNKTYKKDETEYENDKTKNKNDETKYKNNETKEDDPRVACSDDLISKGNMRSHKQPCLPWLELDKQRLLSYKNKMGMVWADIFKRFPNRTPTAIRLRYRRLAAGEMKYEVKEVLESVIRCKKLKYRAK</sequence>
<evidence type="ECO:0000313" key="4">
    <source>
        <dbReference type="Proteomes" id="UP000800038"/>
    </source>
</evidence>